<keyword evidence="5" id="KW-0067">ATP-binding</keyword>
<dbReference type="EMBL" id="PJCG01000003">
    <property type="protein sequence ID" value="PKI25671.1"/>
    <property type="molecule type" value="Genomic_DNA"/>
</dbReference>
<dbReference type="RefSeq" id="WP_101195998.1">
    <property type="nucleotide sequence ID" value="NZ_PJCG01000003.1"/>
</dbReference>
<dbReference type="InterPro" id="IPR000719">
    <property type="entry name" value="Prot_kinase_dom"/>
</dbReference>
<dbReference type="GO" id="GO:0016787">
    <property type="term" value="F:hydrolase activity"/>
    <property type="evidence" value="ECO:0007669"/>
    <property type="project" value="UniProtKB-KW"/>
</dbReference>
<comment type="similarity">
    <text evidence="1">Belongs to the DNA2/NAM7 helicase family.</text>
</comment>
<evidence type="ECO:0000259" key="6">
    <source>
        <dbReference type="PROSITE" id="PS50011"/>
    </source>
</evidence>
<feature type="domain" description="NERD" evidence="7">
    <location>
        <begin position="9"/>
        <end position="125"/>
    </location>
</feature>
<evidence type="ECO:0000256" key="2">
    <source>
        <dbReference type="ARBA" id="ARBA00022741"/>
    </source>
</evidence>
<dbReference type="InterPro" id="IPR011009">
    <property type="entry name" value="Kinase-like_dom_sf"/>
</dbReference>
<dbReference type="GO" id="GO:0005524">
    <property type="term" value="F:ATP binding"/>
    <property type="evidence" value="ECO:0007669"/>
    <property type="project" value="UniProtKB-KW"/>
</dbReference>
<evidence type="ECO:0008006" key="10">
    <source>
        <dbReference type="Google" id="ProtNLM"/>
    </source>
</evidence>
<feature type="domain" description="Protein kinase" evidence="6">
    <location>
        <begin position="146"/>
        <end position="478"/>
    </location>
</feature>
<dbReference type="Pfam" id="PF13086">
    <property type="entry name" value="AAA_11"/>
    <property type="match status" value="1"/>
</dbReference>
<dbReference type="CDD" id="cd17934">
    <property type="entry name" value="DEXXQc_Upf1-like"/>
    <property type="match status" value="1"/>
</dbReference>
<evidence type="ECO:0000256" key="4">
    <source>
        <dbReference type="ARBA" id="ARBA00022806"/>
    </source>
</evidence>
<evidence type="ECO:0000313" key="8">
    <source>
        <dbReference type="EMBL" id="PKI25671.1"/>
    </source>
</evidence>
<name>A0A2N1IY73_9PSED</name>
<keyword evidence="4" id="KW-0347">Helicase</keyword>
<dbReference type="GO" id="GO:0004672">
    <property type="term" value="F:protein kinase activity"/>
    <property type="evidence" value="ECO:0007669"/>
    <property type="project" value="InterPro"/>
</dbReference>
<reference evidence="8 9" key="1">
    <citation type="submission" date="2017-12" db="EMBL/GenBank/DDBJ databases">
        <title>Isolation and characterization of an aerobic denitrifying Pseudomonas monteilii CY06 from aquaculture ponds.</title>
        <authorList>
            <person name="Ma Q."/>
            <person name="Cai Y."/>
            <person name="He Z."/>
        </authorList>
    </citation>
    <scope>NUCLEOTIDE SEQUENCE [LARGE SCALE GENOMIC DNA]</scope>
    <source>
        <strain evidence="8 9">CY06</strain>
    </source>
</reference>
<evidence type="ECO:0000256" key="1">
    <source>
        <dbReference type="ARBA" id="ARBA00007913"/>
    </source>
</evidence>
<dbReference type="SUPFAM" id="SSF56112">
    <property type="entry name" value="Protein kinase-like (PK-like)"/>
    <property type="match status" value="2"/>
</dbReference>
<accession>A0A2N1IY73</accession>
<evidence type="ECO:0000256" key="3">
    <source>
        <dbReference type="ARBA" id="ARBA00022801"/>
    </source>
</evidence>
<dbReference type="InterPro" id="IPR011528">
    <property type="entry name" value="NERD"/>
</dbReference>
<protein>
    <recommendedName>
        <fullName evidence="10">Nuclease</fullName>
    </recommendedName>
</protein>
<gene>
    <name evidence="8" type="ORF">CXB65_02880</name>
</gene>
<dbReference type="PROSITE" id="PS50011">
    <property type="entry name" value="PROTEIN_KINASE_DOM"/>
    <property type="match status" value="1"/>
</dbReference>
<dbReference type="Proteomes" id="UP000233399">
    <property type="component" value="Unassembled WGS sequence"/>
</dbReference>
<proteinExistence type="inferred from homology"/>
<evidence type="ECO:0000259" key="7">
    <source>
        <dbReference type="PROSITE" id="PS50965"/>
    </source>
</evidence>
<dbReference type="PROSITE" id="PS50965">
    <property type="entry name" value="NERD"/>
    <property type="match status" value="1"/>
</dbReference>
<dbReference type="InterPro" id="IPR041677">
    <property type="entry name" value="DNA2/NAM7_AAA_11"/>
</dbReference>
<dbReference type="InterPro" id="IPR050534">
    <property type="entry name" value="Coronavir_polyprotein_1ab"/>
</dbReference>
<dbReference type="SUPFAM" id="SSF52540">
    <property type="entry name" value="P-loop containing nucleoside triphosphate hydrolases"/>
    <property type="match status" value="1"/>
</dbReference>
<dbReference type="GO" id="GO:0043139">
    <property type="term" value="F:5'-3' DNA helicase activity"/>
    <property type="evidence" value="ECO:0007669"/>
    <property type="project" value="TreeGrafter"/>
</dbReference>
<dbReference type="Gene3D" id="3.40.50.300">
    <property type="entry name" value="P-loop containing nucleotide triphosphate hydrolases"/>
    <property type="match status" value="2"/>
</dbReference>
<keyword evidence="3" id="KW-0378">Hydrolase</keyword>
<evidence type="ECO:0000256" key="5">
    <source>
        <dbReference type="ARBA" id="ARBA00022840"/>
    </source>
</evidence>
<evidence type="ECO:0000313" key="9">
    <source>
        <dbReference type="Proteomes" id="UP000233399"/>
    </source>
</evidence>
<dbReference type="PANTHER" id="PTHR43788:SF8">
    <property type="entry name" value="DNA-BINDING PROTEIN SMUBP-2"/>
    <property type="match status" value="1"/>
</dbReference>
<dbReference type="Pfam" id="PF08378">
    <property type="entry name" value="NERD"/>
    <property type="match status" value="1"/>
</dbReference>
<organism evidence="8 9">
    <name type="scientific">Pseudomonas monteilii</name>
    <dbReference type="NCBI Taxonomy" id="76759"/>
    <lineage>
        <taxon>Bacteria</taxon>
        <taxon>Pseudomonadati</taxon>
        <taxon>Pseudomonadota</taxon>
        <taxon>Gammaproteobacteria</taxon>
        <taxon>Pseudomonadales</taxon>
        <taxon>Pseudomonadaceae</taxon>
        <taxon>Pseudomonas</taxon>
    </lineage>
</organism>
<sequence length="1652" mass="186533">MKIIVRGNALHRSETNALDQIQKQLRDSWFGYASVLVADRQGSIEIDLLMVTHDRVLLVELKEWNGKLTNYDGNWIITHENGYEENRGKSPYHTKRDQAIRLSKILRLELERKLGYYPFVEAHVVLCGSATPEHLPAGERQFVHTLEDFLKIGGNDYLNFVQNVQMIRFNDHSRPRPNQCQAIFDGFFRGNRVQLAEFKYLEYTAAVAPDRVHDQLLFSEYPATNPGPPQSSAMMRRWDLGALGMAYRDDLTWRLVVTRESFVFRTANATNSPLEDFLLRPISPMVNENVTADCVELFEVRKNTLRLEQHLNLHGHKWTPDERLDLAKALFAPFAELHNLGFAHRDISAQNLWYSQDSRIILISSFQAAFLPDKGTVKDLFEKLRSNNTMLPEDVYACEGDPLSPFAKDVYLLALVAHKICFHGEKFTLEDGVPVWRSVTNDPYNGKLNAFFAKAMDIEQQNRFANAAEMLGEFNTLVIGKPLQYDDTQEVMQEIAKGDFVKTNWNPYMLMSYFPPAPGVNPAPVGEKMVYRCTVNGEEALLKFFPKATVDVKNPGTNRRILRMRKRIEKSIKDELPLPALLAHGMFGGGNGLFIVTRFEEGTVWPEYVAGLTSLEQKLEAAFALCNLLEGLHGRDFAHGDLHPGNILVRPSEEGEPLHLILIDALDYGDTSDPYNVEYGPIDPSTTDSFGRDAYALYKIVKELFGDEAPKAMETEFALRTEQPNGVPVSIEPLGEAISAELEACSKPETVQAPALRFIADSFKFPIEETLLKPSGTMYYLHVEAADRYPNQMHFRITGEDRRISFNFDPESNAISSPFLSDISFSDCISAGQRALSTFDQPIMLGRGVSTKQNEELFVAFLMEQEPVQAFLGKADAEPCESECEDIPEGVNQTIRPSSIWKTMVETEGDQLMRVEIATTELEESPSGSLLIPYVSTNGQDVDFSEDSVELRIYFEEGGKPFGEVVAEECSSVRLAVRMFSAGIRSVKQKLTAGTELIFESKLSGASRARRKRAMERVLNGVSRISHLPAYFDQTSNVQSKVIGKIPDEAAIRERYDSEHEQLNPRQIVAFQRAVSEGPISVLQGPPGTGKTDFVTKLIHYLFEHEIAGNILLVGQSHASVDTVAIKARELFSELGSDISLVRLGHESALDDQMLQCHSSSIQRQIRYKFQREYEKRINALSSRLMLNQDLVEELAKLHRSVSPILERISTYTTQKDDAGRKRHLAEEVRIEQMNGHQAKIDNCIESLESNLSTRGYEFLLPPPSDPEFWVELSRQVARQHGVTDQLALQRLNNLIGISKDWIDVLGSGAANYDKFLVKTSQLVCGTLVGIGAENINIEEIEFDWVIVDEAGRAQASELMIAMQCGRRVLLVGDHKQLPPMYDKKHIREVTRKLKIDEREARKTDFERAFEVNNGIAFDTQYRMIEPIGKIVSHCFYNDDLHSFRKKADPWCDELPYPLNKPVSWIDTGSGERAVNEDEPEKHKFVNKHELAVVLHVLRQLAKPEQMGNLNAKRTTKNPQPIGIITMYRGQKQLIEEELSRAEWAAPLRDAVRIDTVDSYQGQQSSLLILSLVRNNDKGLQGFLVDQSRINVAMSRAQDRLLVVGSLRMWNGVNAPTALGSVVKYVTEQQKLFPSDYEIVNGTTVIEGTSHD</sequence>
<dbReference type="PANTHER" id="PTHR43788">
    <property type="entry name" value="DNA2/NAM7 HELICASE FAMILY MEMBER"/>
    <property type="match status" value="1"/>
</dbReference>
<dbReference type="Pfam" id="PF13087">
    <property type="entry name" value="AAA_12"/>
    <property type="match status" value="1"/>
</dbReference>
<keyword evidence="2" id="KW-0547">Nucleotide-binding</keyword>
<comment type="caution">
    <text evidence="8">The sequence shown here is derived from an EMBL/GenBank/DDBJ whole genome shotgun (WGS) entry which is preliminary data.</text>
</comment>
<dbReference type="Gene3D" id="1.10.510.10">
    <property type="entry name" value="Transferase(Phosphotransferase) domain 1"/>
    <property type="match status" value="2"/>
</dbReference>
<dbReference type="InterPro" id="IPR027417">
    <property type="entry name" value="P-loop_NTPase"/>
</dbReference>
<dbReference type="CDD" id="cd18808">
    <property type="entry name" value="SF1_C_Upf1"/>
    <property type="match status" value="1"/>
</dbReference>
<dbReference type="InterPro" id="IPR047187">
    <property type="entry name" value="SF1_C_Upf1"/>
</dbReference>
<dbReference type="InterPro" id="IPR041679">
    <property type="entry name" value="DNA2/NAM7-like_C"/>
</dbReference>